<dbReference type="InterPro" id="IPR000073">
    <property type="entry name" value="AB_hydrolase_1"/>
</dbReference>
<evidence type="ECO:0000313" key="2">
    <source>
        <dbReference type="EMBL" id="MFI0914436.1"/>
    </source>
</evidence>
<dbReference type="PRINTS" id="PR00111">
    <property type="entry name" value="ABHYDROLASE"/>
</dbReference>
<dbReference type="Proteomes" id="UP001611162">
    <property type="component" value="Unassembled WGS sequence"/>
</dbReference>
<evidence type="ECO:0000259" key="1">
    <source>
        <dbReference type="Pfam" id="PF00561"/>
    </source>
</evidence>
<accession>A0ABW7TA69</accession>
<comment type="caution">
    <text evidence="2">The sequence shown here is derived from an EMBL/GenBank/DDBJ whole genome shotgun (WGS) entry which is preliminary data.</text>
</comment>
<dbReference type="PANTHER" id="PTHR43433:SF5">
    <property type="entry name" value="AB HYDROLASE-1 DOMAIN-CONTAINING PROTEIN"/>
    <property type="match status" value="1"/>
</dbReference>
<dbReference type="Gene3D" id="3.40.50.1820">
    <property type="entry name" value="alpha/beta hydrolase"/>
    <property type="match status" value="1"/>
</dbReference>
<keyword evidence="3" id="KW-1185">Reference proteome</keyword>
<evidence type="ECO:0000313" key="3">
    <source>
        <dbReference type="Proteomes" id="UP001611162"/>
    </source>
</evidence>
<reference evidence="2 3" key="1">
    <citation type="submission" date="2024-10" db="EMBL/GenBank/DDBJ databases">
        <title>The Natural Products Discovery Center: Release of the First 8490 Sequenced Strains for Exploring Actinobacteria Biosynthetic Diversity.</title>
        <authorList>
            <person name="Kalkreuter E."/>
            <person name="Kautsar S.A."/>
            <person name="Yang D."/>
            <person name="Bader C.D."/>
            <person name="Teijaro C.N."/>
            <person name="Fluegel L."/>
            <person name="Davis C.M."/>
            <person name="Simpson J.R."/>
            <person name="Lauterbach L."/>
            <person name="Steele A.D."/>
            <person name="Gui C."/>
            <person name="Meng S."/>
            <person name="Li G."/>
            <person name="Viehrig K."/>
            <person name="Ye F."/>
            <person name="Su P."/>
            <person name="Kiefer A.F."/>
            <person name="Nichols A."/>
            <person name="Cepeda A.J."/>
            <person name="Yan W."/>
            <person name="Fan B."/>
            <person name="Jiang Y."/>
            <person name="Adhikari A."/>
            <person name="Zheng C.-J."/>
            <person name="Schuster L."/>
            <person name="Cowan T.M."/>
            <person name="Smanski M.J."/>
            <person name="Chevrette M.G."/>
            <person name="De Carvalho L.P.S."/>
            <person name="Shen B."/>
        </authorList>
    </citation>
    <scope>NUCLEOTIDE SEQUENCE [LARGE SCALE GENOMIC DNA]</scope>
    <source>
        <strain evidence="2 3">NPDC020979</strain>
    </source>
</reference>
<keyword evidence="2" id="KW-0378">Hydrolase</keyword>
<sequence>MSEEKALNVGPSAIEVVYERFGDPKAPPVLLVMGGGAQMIHWPEGFCTELVDRGVQVIRFDNRDSGRSSHFPHVPPPDLQAAMAGDFSSASYTLSDMAADAVGLLDALGFDSAHVVGASLGGMIAQMIAIEHPTRIRSLTSMMSTTGDRAVGQPDFTVLAGLGAPPEDRQSFIGWQVRAMRAIGSPGFKPDDAGVAERAGRAYDRGYDRVGMLRQAIAVLASGDRTERLRTLSLPTLVIHGADDAMCDVSGGRATAAAVPGATLEIFDGLGHNFPRELWPGIATLIADLVHRAEADPPGA</sequence>
<dbReference type="EMBL" id="JBIRRB010000011">
    <property type="protein sequence ID" value="MFI0914436.1"/>
    <property type="molecule type" value="Genomic_DNA"/>
</dbReference>
<proteinExistence type="predicted"/>
<dbReference type="InterPro" id="IPR029058">
    <property type="entry name" value="AB_hydrolase_fold"/>
</dbReference>
<dbReference type="SUPFAM" id="SSF53474">
    <property type="entry name" value="alpha/beta-Hydrolases"/>
    <property type="match status" value="1"/>
</dbReference>
<dbReference type="Pfam" id="PF00561">
    <property type="entry name" value="Abhydrolase_1"/>
    <property type="match status" value="1"/>
</dbReference>
<name>A0ABW7TA69_9ACTN</name>
<dbReference type="PANTHER" id="PTHR43433">
    <property type="entry name" value="HYDROLASE, ALPHA/BETA FOLD FAMILY PROTEIN"/>
    <property type="match status" value="1"/>
</dbReference>
<protein>
    <submittedName>
        <fullName evidence="2">Alpha/beta fold hydrolase</fullName>
    </submittedName>
</protein>
<organism evidence="2 3">
    <name type="scientific">Streptomyces abikoensis</name>
    <dbReference type="NCBI Taxonomy" id="97398"/>
    <lineage>
        <taxon>Bacteria</taxon>
        <taxon>Bacillati</taxon>
        <taxon>Actinomycetota</taxon>
        <taxon>Actinomycetes</taxon>
        <taxon>Kitasatosporales</taxon>
        <taxon>Streptomycetaceae</taxon>
        <taxon>Streptomyces</taxon>
    </lineage>
</organism>
<dbReference type="GO" id="GO:0016787">
    <property type="term" value="F:hydrolase activity"/>
    <property type="evidence" value="ECO:0007669"/>
    <property type="project" value="UniProtKB-KW"/>
</dbReference>
<dbReference type="InterPro" id="IPR050471">
    <property type="entry name" value="AB_hydrolase"/>
</dbReference>
<gene>
    <name evidence="2" type="ORF">ACH4TF_28860</name>
</gene>
<dbReference type="RefSeq" id="WP_397614396.1">
    <property type="nucleotide sequence ID" value="NZ_JBIRRB010000011.1"/>
</dbReference>
<feature type="domain" description="AB hydrolase-1" evidence="1">
    <location>
        <begin position="27"/>
        <end position="273"/>
    </location>
</feature>